<feature type="coiled-coil region" evidence="1">
    <location>
        <begin position="420"/>
        <end position="447"/>
    </location>
</feature>
<protein>
    <recommendedName>
        <fullName evidence="4">HTH luxR-type domain-containing protein</fullName>
    </recommendedName>
</protein>
<evidence type="ECO:0000256" key="2">
    <source>
        <dbReference type="SAM" id="Phobius"/>
    </source>
</evidence>
<proteinExistence type="predicted"/>
<feature type="signal peptide" evidence="3">
    <location>
        <begin position="1"/>
        <end position="24"/>
    </location>
</feature>
<keyword evidence="2" id="KW-0472">Membrane</keyword>
<feature type="domain" description="HTH luxR-type" evidence="4">
    <location>
        <begin position="520"/>
        <end position="577"/>
    </location>
</feature>
<dbReference type="Gene3D" id="1.25.40.10">
    <property type="entry name" value="Tetratricopeptide repeat domain"/>
    <property type="match status" value="1"/>
</dbReference>
<feature type="transmembrane region" description="Helical" evidence="2">
    <location>
        <begin position="395"/>
        <end position="417"/>
    </location>
</feature>
<dbReference type="GO" id="GO:0003677">
    <property type="term" value="F:DNA binding"/>
    <property type="evidence" value="ECO:0007669"/>
    <property type="project" value="InterPro"/>
</dbReference>
<keyword evidence="2" id="KW-0812">Transmembrane</keyword>
<keyword evidence="3" id="KW-0732">Signal</keyword>
<dbReference type="SMART" id="SM00421">
    <property type="entry name" value="HTH_LUXR"/>
    <property type="match status" value="1"/>
</dbReference>
<keyword evidence="2" id="KW-1133">Transmembrane helix</keyword>
<keyword evidence="6" id="KW-1185">Reference proteome</keyword>
<sequence length="583" mass="67190">MFLNALKKSSIFLFTLLLGNTCYAQNNESLIKISDLDSLHNQFYGQASEEAYFVHNKLLRQSKKLSYDQGILSAYKSLMWYYGVSAKANIDSVLHYADLFETKVITKSIKADTLLIKALELPQYYFNKGQILANGFGLPEQGLESYFKAYPLISEDDTKMFIAYNISIAEIYYHKFQYDKALEVLTPLLKDTVNIGSFTKKLLLKNISANYVQKEMPEKSYPLHKELLNLALKNNDISEIWWYKNRLANDYFNLGDYQKAIDSALAVRKYCLENKDQHLIFNNTAYLSTFYHAAGNLEKAIAYRKEAIKLANGSEYKKDTYDRLAEYYTENKQYLKAIEIYQKKDALVDSLRSNEKNALSNYIDSNITLLKEKQKSQQISFDIELLEIENKKQKLYYLSISAILVSIILILGSILIFRKYKKGEKTIEVLKSNEKKLLEEKIILRENELEASAMALSQRIETLTLIKNELNEIKKPIIPKLEAAKQKVNDLIKSASDVSIITKRIESEYPTMSAKLLNKYPNLSDTQIRYCLLTKMNLSIKETATILNVTPDTVKVARSRLKKKLNIPSDVSIKIFLDQLSKE</sequence>
<dbReference type="InterPro" id="IPR011990">
    <property type="entry name" value="TPR-like_helical_dom_sf"/>
</dbReference>
<keyword evidence="1" id="KW-0175">Coiled coil</keyword>
<dbReference type="Gene3D" id="1.10.10.10">
    <property type="entry name" value="Winged helix-like DNA-binding domain superfamily/Winged helix DNA-binding domain"/>
    <property type="match status" value="1"/>
</dbReference>
<reference evidence="5 6" key="1">
    <citation type="submission" date="2018-07" db="EMBL/GenBank/DDBJ databases">
        <title>Genomic Encyclopedia of Type Strains, Phase III (KMG-III): the genomes of soil and plant-associated and newly described type strains.</title>
        <authorList>
            <person name="Whitman W."/>
        </authorList>
    </citation>
    <scope>NUCLEOTIDE SEQUENCE [LARGE SCALE GENOMIC DNA]</scope>
    <source>
        <strain evidence="5 6">CECT 7948</strain>
    </source>
</reference>
<evidence type="ECO:0000256" key="3">
    <source>
        <dbReference type="SAM" id="SignalP"/>
    </source>
</evidence>
<evidence type="ECO:0000256" key="1">
    <source>
        <dbReference type="SAM" id="Coils"/>
    </source>
</evidence>
<gene>
    <name evidence="5" type="ORF">DFQ09_1087</name>
</gene>
<dbReference type="OrthoDB" id="1159324at2"/>
<feature type="chain" id="PRO_5017642774" description="HTH luxR-type domain-containing protein" evidence="3">
    <location>
        <begin position="25"/>
        <end position="583"/>
    </location>
</feature>
<evidence type="ECO:0000259" key="4">
    <source>
        <dbReference type="SMART" id="SM00421"/>
    </source>
</evidence>
<dbReference type="InterPro" id="IPR036388">
    <property type="entry name" value="WH-like_DNA-bd_sf"/>
</dbReference>
<dbReference type="AlphaFoldDB" id="A0A3D9LLL4"/>
<organism evidence="5 6">
    <name type="scientific">Winogradskyella pacifica</name>
    <dbReference type="NCBI Taxonomy" id="664642"/>
    <lineage>
        <taxon>Bacteria</taxon>
        <taxon>Pseudomonadati</taxon>
        <taxon>Bacteroidota</taxon>
        <taxon>Flavobacteriia</taxon>
        <taxon>Flavobacteriales</taxon>
        <taxon>Flavobacteriaceae</taxon>
        <taxon>Winogradskyella</taxon>
    </lineage>
</organism>
<dbReference type="SUPFAM" id="SSF46894">
    <property type="entry name" value="C-terminal effector domain of the bipartite response regulators"/>
    <property type="match status" value="1"/>
</dbReference>
<comment type="caution">
    <text evidence="5">The sequence shown here is derived from an EMBL/GenBank/DDBJ whole genome shotgun (WGS) entry which is preliminary data.</text>
</comment>
<dbReference type="RefSeq" id="WP_115811720.1">
    <property type="nucleotide sequence ID" value="NZ_QREI01000008.1"/>
</dbReference>
<name>A0A3D9LLL4_9FLAO</name>
<dbReference type="EMBL" id="QREI01000008">
    <property type="protein sequence ID" value="REE08135.1"/>
    <property type="molecule type" value="Genomic_DNA"/>
</dbReference>
<evidence type="ECO:0000313" key="6">
    <source>
        <dbReference type="Proteomes" id="UP000256919"/>
    </source>
</evidence>
<accession>A0A3D9LLL4</accession>
<evidence type="ECO:0000313" key="5">
    <source>
        <dbReference type="EMBL" id="REE08135.1"/>
    </source>
</evidence>
<dbReference type="Proteomes" id="UP000256919">
    <property type="component" value="Unassembled WGS sequence"/>
</dbReference>
<dbReference type="GO" id="GO:0006355">
    <property type="term" value="P:regulation of DNA-templated transcription"/>
    <property type="evidence" value="ECO:0007669"/>
    <property type="project" value="InterPro"/>
</dbReference>
<dbReference type="InterPro" id="IPR016032">
    <property type="entry name" value="Sig_transdc_resp-reg_C-effctor"/>
</dbReference>
<dbReference type="InterPro" id="IPR000792">
    <property type="entry name" value="Tscrpt_reg_LuxR_C"/>
</dbReference>
<dbReference type="SUPFAM" id="SSF48452">
    <property type="entry name" value="TPR-like"/>
    <property type="match status" value="1"/>
</dbReference>